<evidence type="ECO:0000256" key="1">
    <source>
        <dbReference type="SAM" id="Phobius"/>
    </source>
</evidence>
<reference evidence="2 3" key="1">
    <citation type="journal article" date="2018" name="PLoS Genet.">
        <title>Population sequencing reveals clonal diversity and ancestral inbreeding in the grapevine cultivar Chardonnay.</title>
        <authorList>
            <person name="Roach M.J."/>
            <person name="Johnson D.L."/>
            <person name="Bohlmann J."/>
            <person name="van Vuuren H.J."/>
            <person name="Jones S.J."/>
            <person name="Pretorius I.S."/>
            <person name="Schmidt S.A."/>
            <person name="Borneman A.R."/>
        </authorList>
    </citation>
    <scope>NUCLEOTIDE SEQUENCE [LARGE SCALE GENOMIC DNA]</scope>
    <source>
        <strain evidence="3">cv. Chardonnay</strain>
        <tissue evidence="2">Leaf</tissue>
    </source>
</reference>
<accession>A0A438HJ69</accession>
<keyword evidence="1" id="KW-0472">Membrane</keyword>
<proteinExistence type="predicted"/>
<dbReference type="Gene3D" id="2.30.29.30">
    <property type="entry name" value="Pleckstrin-homology domain (PH domain)/Phosphotyrosine-binding domain (PTB)"/>
    <property type="match status" value="1"/>
</dbReference>
<dbReference type="EMBL" id="QGNW01000215">
    <property type="protein sequence ID" value="RVW84494.1"/>
    <property type="molecule type" value="Genomic_DNA"/>
</dbReference>
<name>A0A438HJ69_VITVI</name>
<evidence type="ECO:0000313" key="2">
    <source>
        <dbReference type="EMBL" id="RVW84494.1"/>
    </source>
</evidence>
<keyword evidence="1" id="KW-0812">Transmembrane</keyword>
<keyword evidence="1" id="KW-1133">Transmembrane helix</keyword>
<dbReference type="AlphaFoldDB" id="A0A438HJ69"/>
<organism evidence="2 3">
    <name type="scientific">Vitis vinifera</name>
    <name type="common">Grape</name>
    <dbReference type="NCBI Taxonomy" id="29760"/>
    <lineage>
        <taxon>Eukaryota</taxon>
        <taxon>Viridiplantae</taxon>
        <taxon>Streptophyta</taxon>
        <taxon>Embryophyta</taxon>
        <taxon>Tracheophyta</taxon>
        <taxon>Spermatophyta</taxon>
        <taxon>Magnoliopsida</taxon>
        <taxon>eudicotyledons</taxon>
        <taxon>Gunneridae</taxon>
        <taxon>Pentapetalae</taxon>
        <taxon>rosids</taxon>
        <taxon>Vitales</taxon>
        <taxon>Vitaceae</taxon>
        <taxon>Viteae</taxon>
        <taxon>Vitis</taxon>
    </lineage>
</organism>
<feature type="transmembrane region" description="Helical" evidence="1">
    <location>
        <begin position="77"/>
        <end position="100"/>
    </location>
</feature>
<dbReference type="InterPro" id="IPR011993">
    <property type="entry name" value="PH-like_dom_sf"/>
</dbReference>
<comment type="caution">
    <text evidence="2">The sequence shown here is derived from an EMBL/GenBank/DDBJ whole genome shotgun (WGS) entry which is preliminary data.</text>
</comment>
<sequence length="135" mass="15907">MFNLLFHLFSIVLNTSNSTFLSLFTYWLQGHMYLFVRYICFYSNIFGFETKCWDLTAMGIHCIEFKFFDNVSLPYCILISCSVLLFFRFGSISLHLSYLVMKLSSSLMMGGCDIAMESKQFQNSRCFIHFTAYLW</sequence>
<gene>
    <name evidence="2" type="ORF">CK203_041235</name>
</gene>
<dbReference type="Proteomes" id="UP000288805">
    <property type="component" value="Unassembled WGS sequence"/>
</dbReference>
<evidence type="ECO:0000313" key="3">
    <source>
        <dbReference type="Proteomes" id="UP000288805"/>
    </source>
</evidence>
<protein>
    <submittedName>
        <fullName evidence="2">Uncharacterized protein</fullName>
    </submittedName>
</protein>